<dbReference type="EMBL" id="SNZH01000004">
    <property type="protein sequence ID" value="TDR45852.1"/>
    <property type="molecule type" value="Genomic_DNA"/>
</dbReference>
<dbReference type="Gene3D" id="2.120.10.30">
    <property type="entry name" value="TolB, C-terminal domain"/>
    <property type="match status" value="1"/>
</dbReference>
<dbReference type="PANTHER" id="PTHR36842">
    <property type="entry name" value="PROTEIN TOLB HOMOLOG"/>
    <property type="match status" value="1"/>
</dbReference>
<name>A0A4R6Z2N5_9GAMM</name>
<evidence type="ECO:0000256" key="1">
    <source>
        <dbReference type="ARBA" id="ARBA00009820"/>
    </source>
</evidence>
<comment type="similarity">
    <text evidence="1">Belongs to the TolB family.</text>
</comment>
<evidence type="ECO:0000256" key="3">
    <source>
        <dbReference type="SAM" id="SignalP"/>
    </source>
</evidence>
<dbReference type="PANTHER" id="PTHR36842:SF1">
    <property type="entry name" value="PROTEIN TOLB"/>
    <property type="match status" value="1"/>
</dbReference>
<organism evidence="4 5">
    <name type="scientific">Tahibacter aquaticus</name>
    <dbReference type="NCBI Taxonomy" id="520092"/>
    <lineage>
        <taxon>Bacteria</taxon>
        <taxon>Pseudomonadati</taxon>
        <taxon>Pseudomonadota</taxon>
        <taxon>Gammaproteobacteria</taxon>
        <taxon>Lysobacterales</taxon>
        <taxon>Rhodanobacteraceae</taxon>
        <taxon>Tahibacter</taxon>
    </lineage>
</organism>
<feature type="transmembrane region" description="Helical" evidence="2">
    <location>
        <begin position="450"/>
        <end position="470"/>
    </location>
</feature>
<keyword evidence="2" id="KW-0472">Membrane</keyword>
<dbReference type="InterPro" id="IPR011042">
    <property type="entry name" value="6-blade_b-propeller_TolB-like"/>
</dbReference>
<proteinExistence type="inferred from homology"/>
<sequence length="487" mass="52175">MRGTCAVLLCLGSTAVAALQATVPQRETVSYLGGPSEGPCGLPQLSATARYLVFTCIARDLVPGQFAGTYNTYRRDRSTGIVTRVSIDSQNRPESGGGDRGFVSADGNQVVFSSSTRLHPDVPPRPIGGPADVFPSHVFLRDLAASTTQLIARDPRGAAPPRYGARLLDVAFARSLVAFDASTDLMADPPLPFSQPNQLYLRNWQSGSLERINVRPDGGASAFDAYAPSISPDGRYIAFLSGASDLGPANPTGDSQLLLRDRQNQTTQRISVPYHGGEFARAYYQWGSAQFSGDGRYLAITADSEELVPGGAPDFLDAYVVDLATRRFELISTGHAGQAPDNASFNSVVSGNGRYVAFYSRARNLTATPQPYPAVYVKDRATGDIVNVSAALGEPHQYHVSDISLSEDGSAVAFSWRHRADEPLLGGRWLIYSARLSGAPLAPPMPVPVLGPRAAGMLGIGIVMLGLYALRRRATRRRVASRYPRAL</sequence>
<dbReference type="Pfam" id="PF07676">
    <property type="entry name" value="PD40"/>
    <property type="match status" value="1"/>
</dbReference>
<evidence type="ECO:0000313" key="5">
    <source>
        <dbReference type="Proteomes" id="UP000295293"/>
    </source>
</evidence>
<feature type="signal peptide" evidence="3">
    <location>
        <begin position="1"/>
        <end position="17"/>
    </location>
</feature>
<keyword evidence="5" id="KW-1185">Reference proteome</keyword>
<dbReference type="InterPro" id="IPR011659">
    <property type="entry name" value="WD40"/>
</dbReference>
<protein>
    <submittedName>
        <fullName evidence="4">WD40 repeat protein</fullName>
    </submittedName>
</protein>
<comment type="caution">
    <text evidence="4">The sequence shown here is derived from an EMBL/GenBank/DDBJ whole genome shotgun (WGS) entry which is preliminary data.</text>
</comment>
<dbReference type="Proteomes" id="UP000295293">
    <property type="component" value="Unassembled WGS sequence"/>
</dbReference>
<feature type="chain" id="PRO_5020906323" evidence="3">
    <location>
        <begin position="18"/>
        <end position="487"/>
    </location>
</feature>
<evidence type="ECO:0000313" key="4">
    <source>
        <dbReference type="EMBL" id="TDR45852.1"/>
    </source>
</evidence>
<gene>
    <name evidence="4" type="ORF">DFR29_104282</name>
</gene>
<keyword evidence="2" id="KW-1133">Transmembrane helix</keyword>
<accession>A0A4R6Z2N5</accession>
<dbReference type="SUPFAM" id="SSF82171">
    <property type="entry name" value="DPP6 N-terminal domain-like"/>
    <property type="match status" value="1"/>
</dbReference>
<reference evidence="4 5" key="1">
    <citation type="submission" date="2019-03" db="EMBL/GenBank/DDBJ databases">
        <title>Genomic Encyclopedia of Type Strains, Phase IV (KMG-IV): sequencing the most valuable type-strain genomes for metagenomic binning, comparative biology and taxonomic classification.</title>
        <authorList>
            <person name="Goeker M."/>
        </authorList>
    </citation>
    <scope>NUCLEOTIDE SEQUENCE [LARGE SCALE GENOMIC DNA]</scope>
    <source>
        <strain evidence="4 5">DSM 21667</strain>
    </source>
</reference>
<evidence type="ECO:0000256" key="2">
    <source>
        <dbReference type="SAM" id="Phobius"/>
    </source>
</evidence>
<keyword evidence="3" id="KW-0732">Signal</keyword>
<dbReference type="AlphaFoldDB" id="A0A4R6Z2N5"/>
<keyword evidence="2" id="KW-0812">Transmembrane</keyword>